<reference evidence="6 7" key="1">
    <citation type="journal article" date="2014" name="Nature">
        <title>An environmental bacterial taxon with a large and distinct metabolic repertoire.</title>
        <authorList>
            <person name="Wilson M.C."/>
            <person name="Mori T."/>
            <person name="Ruckert C."/>
            <person name="Uria A.R."/>
            <person name="Helf M.J."/>
            <person name="Takada K."/>
            <person name="Gernert C."/>
            <person name="Steffens U.A."/>
            <person name="Heycke N."/>
            <person name="Schmitt S."/>
            <person name="Rinke C."/>
            <person name="Helfrich E.J."/>
            <person name="Brachmann A.O."/>
            <person name="Gurgui C."/>
            <person name="Wakimoto T."/>
            <person name="Kracht M."/>
            <person name="Crusemann M."/>
            <person name="Hentschel U."/>
            <person name="Abe I."/>
            <person name="Matsunaga S."/>
            <person name="Kalinowski J."/>
            <person name="Takeyama H."/>
            <person name="Piel J."/>
        </authorList>
    </citation>
    <scope>NUCLEOTIDE SEQUENCE [LARGE SCALE GENOMIC DNA]</scope>
    <source>
        <strain evidence="7">TSY1</strain>
    </source>
</reference>
<dbReference type="SUPFAM" id="SSF51679">
    <property type="entry name" value="Bacterial luciferase-like"/>
    <property type="match status" value="1"/>
</dbReference>
<dbReference type="Proteomes" id="UP000019141">
    <property type="component" value="Unassembled WGS sequence"/>
</dbReference>
<evidence type="ECO:0000256" key="1">
    <source>
        <dbReference type="ARBA" id="ARBA00022630"/>
    </source>
</evidence>
<feature type="domain" description="Luciferase-like" evidence="5">
    <location>
        <begin position="15"/>
        <end position="240"/>
    </location>
</feature>
<organism evidence="6 7">
    <name type="scientific">Entotheonella factor</name>
    <dbReference type="NCBI Taxonomy" id="1429438"/>
    <lineage>
        <taxon>Bacteria</taxon>
        <taxon>Pseudomonadati</taxon>
        <taxon>Nitrospinota/Tectimicrobiota group</taxon>
        <taxon>Candidatus Tectimicrobiota</taxon>
        <taxon>Candidatus Entotheonellia</taxon>
        <taxon>Candidatus Entotheonellales</taxon>
        <taxon>Candidatus Entotheonellaceae</taxon>
        <taxon>Candidatus Entotheonella</taxon>
    </lineage>
</organism>
<evidence type="ECO:0000256" key="2">
    <source>
        <dbReference type="ARBA" id="ARBA00022643"/>
    </source>
</evidence>
<dbReference type="Pfam" id="PF00296">
    <property type="entry name" value="Bac_luciferase"/>
    <property type="match status" value="1"/>
</dbReference>
<accession>W4LK28</accession>
<dbReference type="InterPro" id="IPR019921">
    <property type="entry name" value="Lucif-like_OxRdtase_Rv2161c"/>
</dbReference>
<comment type="caution">
    <text evidence="6">The sequence shown here is derived from an EMBL/GenBank/DDBJ whole genome shotgun (WGS) entry which is preliminary data.</text>
</comment>
<dbReference type="InterPro" id="IPR011251">
    <property type="entry name" value="Luciferase-like_dom"/>
</dbReference>
<evidence type="ECO:0000256" key="3">
    <source>
        <dbReference type="ARBA" id="ARBA00023002"/>
    </source>
</evidence>
<protein>
    <recommendedName>
        <fullName evidence="5">Luciferase-like domain-containing protein</fullName>
    </recommendedName>
</protein>
<gene>
    <name evidence="6" type="ORF">ETSY1_18700</name>
</gene>
<dbReference type="PANTHER" id="PTHR42847">
    <property type="entry name" value="ALKANESULFONATE MONOOXYGENASE"/>
    <property type="match status" value="1"/>
</dbReference>
<dbReference type="AlphaFoldDB" id="W4LK28"/>
<keyword evidence="7" id="KW-1185">Reference proteome</keyword>
<evidence type="ECO:0000259" key="5">
    <source>
        <dbReference type="Pfam" id="PF00296"/>
    </source>
</evidence>
<evidence type="ECO:0000313" key="7">
    <source>
        <dbReference type="Proteomes" id="UP000019141"/>
    </source>
</evidence>
<dbReference type="InterPro" id="IPR036661">
    <property type="entry name" value="Luciferase-like_sf"/>
</dbReference>
<dbReference type="PANTHER" id="PTHR42847:SF4">
    <property type="entry name" value="ALKANESULFONATE MONOOXYGENASE-RELATED"/>
    <property type="match status" value="1"/>
</dbReference>
<evidence type="ECO:0000313" key="6">
    <source>
        <dbReference type="EMBL" id="ETW98453.1"/>
    </source>
</evidence>
<dbReference type="EMBL" id="AZHW01000554">
    <property type="protein sequence ID" value="ETW98453.1"/>
    <property type="molecule type" value="Genomic_DNA"/>
</dbReference>
<keyword evidence="3" id="KW-0560">Oxidoreductase</keyword>
<dbReference type="Gene3D" id="3.20.20.30">
    <property type="entry name" value="Luciferase-like domain"/>
    <property type="match status" value="1"/>
</dbReference>
<sequence length="295" mass="32176">MDIGLFSIGVGRTAAPDIIAQIARQADAVGFDSLWAPEHVVLFEDAAYTSQYPYNDTGRIGITDADLLDPFTALTFAAAHTERIKLATGIFLVPQRHPLVVAKMVASLDRLSKGRFVFGVGIGWLKEEFRALGISPERRAQRTCEYLDAMRAVWTQANPSFEGEFCGFPAVKSLPKPVQQPHPPVVFGGNSAPALRRAVHHGDGWFGFNLLPEEAAPSVQQLQQHAREAGRSADDLFIAVAPGEKMPQVTLDALKQYRDAGVKQVILRLPTANPDRIDAALEEMAENLIVPAQSL</sequence>
<evidence type="ECO:0000256" key="4">
    <source>
        <dbReference type="ARBA" id="ARBA00023033"/>
    </source>
</evidence>
<keyword evidence="2" id="KW-0288">FMN</keyword>
<name>W4LK28_ENTF1</name>
<proteinExistence type="predicted"/>
<dbReference type="GO" id="GO:0008726">
    <property type="term" value="F:alkanesulfonate monooxygenase activity"/>
    <property type="evidence" value="ECO:0007669"/>
    <property type="project" value="TreeGrafter"/>
</dbReference>
<dbReference type="HOGENOM" id="CLU_027853_7_0_7"/>
<keyword evidence="1" id="KW-0285">Flavoprotein</keyword>
<dbReference type="GO" id="GO:0046306">
    <property type="term" value="P:alkanesulfonate catabolic process"/>
    <property type="evidence" value="ECO:0007669"/>
    <property type="project" value="TreeGrafter"/>
</dbReference>
<keyword evidence="4" id="KW-0503">Monooxygenase</keyword>
<dbReference type="NCBIfam" id="TIGR03619">
    <property type="entry name" value="F420_Rv2161c"/>
    <property type="match status" value="1"/>
</dbReference>
<dbReference type="InterPro" id="IPR050172">
    <property type="entry name" value="SsuD_RutA_monooxygenase"/>
</dbReference>